<dbReference type="GO" id="GO:0042176">
    <property type="term" value="P:regulation of protein catabolic process"/>
    <property type="evidence" value="ECO:0007669"/>
    <property type="project" value="InterPro"/>
</dbReference>
<dbReference type="GO" id="GO:0008541">
    <property type="term" value="C:proteasome regulatory particle, lid subcomplex"/>
    <property type="evidence" value="ECO:0007669"/>
    <property type="project" value="TreeGrafter"/>
</dbReference>
<dbReference type="InterPro" id="IPR013586">
    <property type="entry name" value="PSMD3_C"/>
</dbReference>
<proteinExistence type="predicted"/>
<dbReference type="InterPro" id="IPR050756">
    <property type="entry name" value="CSN3"/>
</dbReference>
<protein>
    <recommendedName>
        <fullName evidence="2">26S proteasome non-ATPase regulatory subunit 3 C-terminal domain-containing protein</fullName>
    </recommendedName>
</protein>
<dbReference type="GO" id="GO:0006511">
    <property type="term" value="P:ubiquitin-dependent protein catabolic process"/>
    <property type="evidence" value="ECO:0007669"/>
    <property type="project" value="TreeGrafter"/>
</dbReference>
<evidence type="ECO:0000313" key="3">
    <source>
        <dbReference type="EMBL" id="CAF5086733.1"/>
    </source>
</evidence>
<sequence>MIAIRDGVIEASINHEQGYVQSRDIVDVYTTREPMNAFHQRIEFCLKVHNESVKAMRYPPKKYQEELETAQERREREQEELEYAKEMADDEDDF</sequence>
<name>A0A8S3EUY7_9BILA</name>
<feature type="domain" description="26S proteasome non-ATPase regulatory subunit 3 C-terminal" evidence="2">
    <location>
        <begin position="27"/>
        <end position="93"/>
    </location>
</feature>
<dbReference type="EMBL" id="CAJOBI010241858">
    <property type="protein sequence ID" value="CAF5086733.1"/>
    <property type="molecule type" value="Genomic_DNA"/>
</dbReference>
<evidence type="ECO:0000259" key="2">
    <source>
        <dbReference type="Pfam" id="PF08375"/>
    </source>
</evidence>
<organism evidence="3 4">
    <name type="scientific">Rotaria magnacalcarata</name>
    <dbReference type="NCBI Taxonomy" id="392030"/>
    <lineage>
        <taxon>Eukaryota</taxon>
        <taxon>Metazoa</taxon>
        <taxon>Spiralia</taxon>
        <taxon>Gnathifera</taxon>
        <taxon>Rotifera</taxon>
        <taxon>Eurotatoria</taxon>
        <taxon>Bdelloidea</taxon>
        <taxon>Philodinida</taxon>
        <taxon>Philodinidae</taxon>
        <taxon>Rotaria</taxon>
    </lineage>
</organism>
<dbReference type="AlphaFoldDB" id="A0A8S3EUY7"/>
<comment type="caution">
    <text evidence="3">The sequence shown here is derived from an EMBL/GenBank/DDBJ whole genome shotgun (WGS) entry which is preliminary data.</text>
</comment>
<reference evidence="3" key="1">
    <citation type="submission" date="2021-02" db="EMBL/GenBank/DDBJ databases">
        <authorList>
            <person name="Nowell W R."/>
        </authorList>
    </citation>
    <scope>NUCLEOTIDE SEQUENCE</scope>
</reference>
<dbReference type="PANTHER" id="PTHR10758:SF2">
    <property type="entry name" value="26S PROTEASOME NON-ATPASE REGULATORY SUBUNIT 3"/>
    <property type="match status" value="1"/>
</dbReference>
<dbReference type="Proteomes" id="UP000676336">
    <property type="component" value="Unassembled WGS sequence"/>
</dbReference>
<evidence type="ECO:0000256" key="1">
    <source>
        <dbReference type="SAM" id="MobiDB-lite"/>
    </source>
</evidence>
<evidence type="ECO:0000313" key="4">
    <source>
        <dbReference type="Proteomes" id="UP000676336"/>
    </source>
</evidence>
<accession>A0A8S3EUY7</accession>
<gene>
    <name evidence="3" type="ORF">SMN809_LOCUS61025</name>
</gene>
<feature type="region of interest" description="Disordered" evidence="1">
    <location>
        <begin position="65"/>
        <end position="94"/>
    </location>
</feature>
<dbReference type="GO" id="GO:0030234">
    <property type="term" value="F:enzyme regulator activity"/>
    <property type="evidence" value="ECO:0007669"/>
    <property type="project" value="InterPro"/>
</dbReference>
<feature type="compositionally biased region" description="Basic and acidic residues" evidence="1">
    <location>
        <begin position="65"/>
        <end position="87"/>
    </location>
</feature>
<dbReference type="Pfam" id="PF08375">
    <property type="entry name" value="Rpn3_C"/>
    <property type="match status" value="1"/>
</dbReference>
<dbReference type="PANTHER" id="PTHR10758">
    <property type="entry name" value="26S PROTEASOME NON-ATPASE REGULATORY SUBUNIT 3/COP9 SIGNALOSOME COMPLEX SUBUNIT 3"/>
    <property type="match status" value="1"/>
</dbReference>